<evidence type="ECO:0000256" key="1">
    <source>
        <dbReference type="PIRSR" id="PIRSR610708-1"/>
    </source>
</evidence>
<dbReference type="InterPro" id="IPR010708">
    <property type="entry name" value="5'(3')-deoxyribonucleotidase"/>
</dbReference>
<dbReference type="SUPFAM" id="SSF56784">
    <property type="entry name" value="HAD-like"/>
    <property type="match status" value="1"/>
</dbReference>
<feature type="active site" description="Nucleophile" evidence="1">
    <location>
        <position position="78"/>
    </location>
</feature>
<dbReference type="Pfam" id="PF06941">
    <property type="entry name" value="NT5C"/>
    <property type="match status" value="1"/>
</dbReference>
<dbReference type="Gene3D" id="3.40.50.1000">
    <property type="entry name" value="HAD superfamily/HAD-like"/>
    <property type="match status" value="1"/>
</dbReference>
<sequence>MSIYIDQRRFTRKSSVKDNSTPVDNGQSNPVQSIPAQNGSFQGYPVQGNSLSFHPILPDNSPYTPFSVQDSGLKVFLDMDGVLTDFTGACELLGEHMMFWYTTDKERFWRHITAAGADFWSDMPWLEGGKELHGFLKSSGLHPTILSALPNPDRKIALVNARKGKIEWLKKELGTPYANNAILCFRPEKALQSGTSRILIDDNSDNIREWEEAGGTGILHKNTSRTIRCLGRIVEKEQMT</sequence>
<evidence type="ECO:0000313" key="4">
    <source>
        <dbReference type="Proteomes" id="UP000600774"/>
    </source>
</evidence>
<feature type="region of interest" description="Disordered" evidence="2">
    <location>
        <begin position="1"/>
        <end position="39"/>
    </location>
</feature>
<accession>A0A832S9J6</accession>
<dbReference type="RefSeq" id="WP_011021419.1">
    <property type="nucleotide sequence ID" value="NZ_DUJU01000099.1"/>
</dbReference>
<name>A0A832S9J6_9EURY</name>
<evidence type="ECO:0008006" key="5">
    <source>
        <dbReference type="Google" id="ProtNLM"/>
    </source>
</evidence>
<evidence type="ECO:0000313" key="3">
    <source>
        <dbReference type="EMBL" id="HIH94088.1"/>
    </source>
</evidence>
<protein>
    <recommendedName>
        <fullName evidence="5">5' nucleotidase, deoxy (Pyrimidine), cytosolic type C protein (NT5C)</fullName>
    </recommendedName>
</protein>
<feature type="active site" description="Proton donor" evidence="1">
    <location>
        <position position="80"/>
    </location>
</feature>
<dbReference type="Proteomes" id="UP000600774">
    <property type="component" value="Unassembled WGS sequence"/>
</dbReference>
<comment type="caution">
    <text evidence="3">The sequence shown here is derived from an EMBL/GenBank/DDBJ whole genome shotgun (WGS) entry which is preliminary data.</text>
</comment>
<dbReference type="InterPro" id="IPR036412">
    <property type="entry name" value="HAD-like_sf"/>
</dbReference>
<proteinExistence type="predicted"/>
<dbReference type="GO" id="GO:0009264">
    <property type="term" value="P:deoxyribonucleotide catabolic process"/>
    <property type="evidence" value="ECO:0007669"/>
    <property type="project" value="InterPro"/>
</dbReference>
<reference evidence="3" key="1">
    <citation type="journal article" date="2020" name="bioRxiv">
        <title>A rank-normalized archaeal taxonomy based on genome phylogeny resolves widespread incomplete and uneven classifications.</title>
        <authorList>
            <person name="Rinke C."/>
            <person name="Chuvochina M."/>
            <person name="Mussig A.J."/>
            <person name="Chaumeil P.-A."/>
            <person name="Waite D.W."/>
            <person name="Whitman W.B."/>
            <person name="Parks D.H."/>
            <person name="Hugenholtz P."/>
        </authorList>
    </citation>
    <scope>NUCLEOTIDE SEQUENCE</scope>
    <source>
        <strain evidence="3">UBA8876</strain>
    </source>
</reference>
<dbReference type="OMA" id="NAILCFR"/>
<dbReference type="AlphaFoldDB" id="A0A832S9J6"/>
<dbReference type="GeneID" id="1473291"/>
<dbReference type="GO" id="GO:0008253">
    <property type="term" value="F:5'-nucleotidase activity"/>
    <property type="evidence" value="ECO:0007669"/>
    <property type="project" value="InterPro"/>
</dbReference>
<gene>
    <name evidence="3" type="ORF">HA338_08605</name>
</gene>
<dbReference type="InterPro" id="IPR023214">
    <property type="entry name" value="HAD_sf"/>
</dbReference>
<organism evidence="3 4">
    <name type="scientific">Methanosarcina acetivorans</name>
    <dbReference type="NCBI Taxonomy" id="2214"/>
    <lineage>
        <taxon>Archaea</taxon>
        <taxon>Methanobacteriati</taxon>
        <taxon>Methanobacteriota</taxon>
        <taxon>Stenosarchaea group</taxon>
        <taxon>Methanomicrobia</taxon>
        <taxon>Methanosarcinales</taxon>
        <taxon>Methanosarcinaceae</taxon>
        <taxon>Methanosarcina</taxon>
    </lineage>
</organism>
<evidence type="ECO:0000256" key="2">
    <source>
        <dbReference type="SAM" id="MobiDB-lite"/>
    </source>
</evidence>
<feature type="compositionally biased region" description="Polar residues" evidence="2">
    <location>
        <begin position="17"/>
        <end position="39"/>
    </location>
</feature>
<dbReference type="EMBL" id="DUJU01000099">
    <property type="protein sequence ID" value="HIH94088.1"/>
    <property type="molecule type" value="Genomic_DNA"/>
</dbReference>